<dbReference type="InterPro" id="IPR000276">
    <property type="entry name" value="GPCR_Rhodpsn"/>
</dbReference>
<evidence type="ECO:0000256" key="1">
    <source>
        <dbReference type="ARBA" id="ARBA00004370"/>
    </source>
</evidence>
<dbReference type="AlphaFoldDB" id="A0A183J2G1"/>
<dbReference type="PROSITE" id="PS50262">
    <property type="entry name" value="G_PROTEIN_RECEP_F1_2"/>
    <property type="match status" value="1"/>
</dbReference>
<evidence type="ECO:0000313" key="8">
    <source>
        <dbReference type="Proteomes" id="UP000270296"/>
    </source>
</evidence>
<reference evidence="7 8" key="2">
    <citation type="submission" date="2018-11" db="EMBL/GenBank/DDBJ databases">
        <authorList>
            <consortium name="Pathogen Informatics"/>
        </authorList>
    </citation>
    <scope>NUCLEOTIDE SEQUENCE [LARGE SCALE GENOMIC DNA]</scope>
</reference>
<feature type="transmembrane region" description="Helical" evidence="5">
    <location>
        <begin position="180"/>
        <end position="198"/>
    </location>
</feature>
<evidence type="ECO:0000313" key="9">
    <source>
        <dbReference type="WBParaSite" id="SBAD_0001041601-mRNA-1"/>
    </source>
</evidence>
<evidence type="ECO:0000256" key="2">
    <source>
        <dbReference type="ARBA" id="ARBA00022692"/>
    </source>
</evidence>
<feature type="domain" description="G-protein coupled receptors family 1 profile" evidence="6">
    <location>
        <begin position="33"/>
        <end position="343"/>
    </location>
</feature>
<dbReference type="PANTHER" id="PTHR46895">
    <property type="entry name" value="PROTEIN CBG20548-RELATED"/>
    <property type="match status" value="1"/>
</dbReference>
<dbReference type="Proteomes" id="UP000270296">
    <property type="component" value="Unassembled WGS sequence"/>
</dbReference>
<feature type="transmembrane region" description="Helical" evidence="5">
    <location>
        <begin position="357"/>
        <end position="378"/>
    </location>
</feature>
<name>A0A183J2G1_9BILA</name>
<dbReference type="InterPro" id="IPR017452">
    <property type="entry name" value="GPCR_Rhodpsn_7TM"/>
</dbReference>
<organism evidence="9">
    <name type="scientific">Soboliphyme baturini</name>
    <dbReference type="NCBI Taxonomy" id="241478"/>
    <lineage>
        <taxon>Eukaryota</taxon>
        <taxon>Metazoa</taxon>
        <taxon>Ecdysozoa</taxon>
        <taxon>Nematoda</taxon>
        <taxon>Enoplea</taxon>
        <taxon>Dorylaimia</taxon>
        <taxon>Dioctophymatida</taxon>
        <taxon>Dioctophymatoidea</taxon>
        <taxon>Soboliphymatidae</taxon>
        <taxon>Soboliphyme</taxon>
    </lineage>
</organism>
<proteinExistence type="predicted"/>
<keyword evidence="2 5" id="KW-0812">Transmembrane</keyword>
<dbReference type="PANTHER" id="PTHR46895:SF2">
    <property type="entry name" value="G-PROTEIN COUPLED RECEPTORS FAMILY 1 PROFILE DOMAIN-CONTAINING PROTEIN"/>
    <property type="match status" value="1"/>
</dbReference>
<evidence type="ECO:0000313" key="7">
    <source>
        <dbReference type="EMBL" id="VDP28556.1"/>
    </source>
</evidence>
<keyword evidence="3 5" id="KW-1133">Transmembrane helix</keyword>
<dbReference type="Gene3D" id="1.20.1070.10">
    <property type="entry name" value="Rhodopsin 7-helix transmembrane proteins"/>
    <property type="match status" value="1"/>
</dbReference>
<dbReference type="GO" id="GO:0004930">
    <property type="term" value="F:G protein-coupled receptor activity"/>
    <property type="evidence" value="ECO:0007669"/>
    <property type="project" value="InterPro"/>
</dbReference>
<feature type="transmembrane region" description="Helical" evidence="5">
    <location>
        <begin position="285"/>
        <end position="308"/>
    </location>
</feature>
<feature type="transmembrane region" description="Helical" evidence="5">
    <location>
        <begin position="320"/>
        <end position="345"/>
    </location>
</feature>
<comment type="subcellular location">
    <subcellularLocation>
        <location evidence="1">Membrane</location>
    </subcellularLocation>
</comment>
<dbReference type="WBParaSite" id="SBAD_0001041601-mRNA-1">
    <property type="protein sequence ID" value="SBAD_0001041601-mRNA-1"/>
    <property type="gene ID" value="SBAD_0001041601"/>
</dbReference>
<feature type="transmembrane region" description="Helical" evidence="5">
    <location>
        <begin position="20"/>
        <end position="40"/>
    </location>
</feature>
<evidence type="ECO:0000256" key="3">
    <source>
        <dbReference type="ARBA" id="ARBA00022989"/>
    </source>
</evidence>
<dbReference type="GO" id="GO:0016020">
    <property type="term" value="C:membrane"/>
    <property type="evidence" value="ECO:0007669"/>
    <property type="project" value="UniProtKB-SubCell"/>
</dbReference>
<dbReference type="OrthoDB" id="10011262at2759"/>
<feature type="transmembrane region" description="Helical" evidence="5">
    <location>
        <begin position="75"/>
        <end position="96"/>
    </location>
</feature>
<dbReference type="SUPFAM" id="SSF81321">
    <property type="entry name" value="Family A G protein-coupled receptor-like"/>
    <property type="match status" value="1"/>
</dbReference>
<evidence type="ECO:0000256" key="5">
    <source>
        <dbReference type="SAM" id="Phobius"/>
    </source>
</evidence>
<feature type="transmembrane region" description="Helical" evidence="5">
    <location>
        <begin position="108"/>
        <end position="128"/>
    </location>
</feature>
<dbReference type="EMBL" id="UZAM01013546">
    <property type="protein sequence ID" value="VDP28556.1"/>
    <property type="molecule type" value="Genomic_DNA"/>
</dbReference>
<sequence>MSCEPVSYGILFELRKIVSLYIFPTVTLFGIAGNALNLVVMNVKGMRTKTNYFLSAMALTDMGFLLFMIPHNLVMIPNAITWGTVFSLCMKYRMWFNTIVNSMSRAEFLLTRHFLVSLYVFEVLSLNLTLKRKCSYNFHLSNNTLMQFFRFAIAVTAERLVAIIFPIHAKAFLRMWHLKLISAVIAIWSLGINLYNLFWMVPVQAERFVCNQTVLTWRLEQLNKSDNPAMYNYVQLSLAVVPYVSVVTPLIMLVILNSLLLRYLHIGRSGITSNGSHSKLVEFRITLMVVLIIASFIVFQTPSAFLYIWEAVSSKPYPVWFFTVTTISNLLVSFGKALNFVLYCVISSNFRRRLIKILFQTIQSLTLAVFYLSVHLKFDRSNCSSVMRIKRFIRTSQVRLFT</sequence>
<dbReference type="PRINTS" id="PR00237">
    <property type="entry name" value="GPCRRHODOPSN"/>
</dbReference>
<keyword evidence="8" id="KW-1185">Reference proteome</keyword>
<feature type="transmembrane region" description="Helical" evidence="5">
    <location>
        <begin position="240"/>
        <end position="264"/>
    </location>
</feature>
<protein>
    <submittedName>
        <fullName evidence="9">G_PROTEIN_RECEP_F1_2 domain-containing protein</fullName>
    </submittedName>
</protein>
<dbReference type="CDD" id="cd14978">
    <property type="entry name" value="7tmA_FMRFamide_R-like"/>
    <property type="match status" value="1"/>
</dbReference>
<accession>A0A183J2G1</accession>
<feature type="transmembrane region" description="Helical" evidence="5">
    <location>
        <begin position="52"/>
        <end position="69"/>
    </location>
</feature>
<gene>
    <name evidence="7" type="ORF">SBAD_LOCUS10060</name>
</gene>
<evidence type="ECO:0000259" key="6">
    <source>
        <dbReference type="PROSITE" id="PS50262"/>
    </source>
</evidence>
<evidence type="ECO:0000256" key="4">
    <source>
        <dbReference type="ARBA" id="ARBA00023136"/>
    </source>
</evidence>
<keyword evidence="4 5" id="KW-0472">Membrane</keyword>
<reference evidence="9" key="1">
    <citation type="submission" date="2016-06" db="UniProtKB">
        <authorList>
            <consortium name="WormBaseParasite"/>
        </authorList>
    </citation>
    <scope>IDENTIFICATION</scope>
</reference>
<feature type="transmembrane region" description="Helical" evidence="5">
    <location>
        <begin position="148"/>
        <end position="168"/>
    </location>
</feature>